<dbReference type="Proteomes" id="UP000008063">
    <property type="component" value="Unassembled WGS sequence"/>
</dbReference>
<reference evidence="2" key="1">
    <citation type="journal article" date="2011" name="Science">
        <title>The plant cell wall-decomposing machinery underlies the functional diversity of forest fungi.</title>
        <authorList>
            <person name="Eastwood D.C."/>
            <person name="Floudas D."/>
            <person name="Binder M."/>
            <person name="Majcherczyk A."/>
            <person name="Schneider P."/>
            <person name="Aerts A."/>
            <person name="Asiegbu F.O."/>
            <person name="Baker S.E."/>
            <person name="Barry K."/>
            <person name="Bendiksby M."/>
            <person name="Blumentritt M."/>
            <person name="Coutinho P.M."/>
            <person name="Cullen D."/>
            <person name="de Vries R.P."/>
            <person name="Gathman A."/>
            <person name="Goodell B."/>
            <person name="Henrissat B."/>
            <person name="Ihrmark K."/>
            <person name="Kauserud H."/>
            <person name="Kohler A."/>
            <person name="LaButti K."/>
            <person name="Lapidus A."/>
            <person name="Lavin J.L."/>
            <person name="Lee Y.-H."/>
            <person name="Lindquist E."/>
            <person name="Lilly W."/>
            <person name="Lucas S."/>
            <person name="Morin E."/>
            <person name="Murat C."/>
            <person name="Oguiza J.A."/>
            <person name="Park J."/>
            <person name="Pisabarro A.G."/>
            <person name="Riley R."/>
            <person name="Rosling A."/>
            <person name="Salamov A."/>
            <person name="Schmidt O."/>
            <person name="Schmutz J."/>
            <person name="Skrede I."/>
            <person name="Stenlid J."/>
            <person name="Wiebenga A."/>
            <person name="Xie X."/>
            <person name="Kuees U."/>
            <person name="Hibbett D.S."/>
            <person name="Hoffmeister D."/>
            <person name="Hoegberg N."/>
            <person name="Martin F."/>
            <person name="Grigoriev I.V."/>
            <person name="Watkinson S.C."/>
        </authorList>
    </citation>
    <scope>NUCLEOTIDE SEQUENCE [LARGE SCALE GENOMIC DNA]</scope>
    <source>
        <strain evidence="2">strain S7.3</strain>
    </source>
</reference>
<accession>F8Q2A5</accession>
<gene>
    <name evidence="1" type="ORF">SERLA73DRAFT_139486</name>
</gene>
<proteinExistence type="predicted"/>
<sequence length="60" mass="6688">MHTLCSHCHVYRMEAMDKVAKFVTSSLYHSSVPNYTGGGSSWKLINAGNISEPRALTQHH</sequence>
<dbReference type="InParanoid" id="F8Q2A5"/>
<organism evidence="2">
    <name type="scientific">Serpula lacrymans var. lacrymans (strain S7.3)</name>
    <name type="common">Dry rot fungus</name>
    <dbReference type="NCBI Taxonomy" id="936435"/>
    <lineage>
        <taxon>Eukaryota</taxon>
        <taxon>Fungi</taxon>
        <taxon>Dikarya</taxon>
        <taxon>Basidiomycota</taxon>
        <taxon>Agaricomycotina</taxon>
        <taxon>Agaricomycetes</taxon>
        <taxon>Agaricomycetidae</taxon>
        <taxon>Boletales</taxon>
        <taxon>Coniophorineae</taxon>
        <taxon>Serpulaceae</taxon>
        <taxon>Serpula</taxon>
    </lineage>
</organism>
<keyword evidence="2" id="KW-1185">Reference proteome</keyword>
<protein>
    <submittedName>
        <fullName evidence="1">Uncharacterized protein</fullName>
    </submittedName>
</protein>
<evidence type="ECO:0000313" key="2">
    <source>
        <dbReference type="Proteomes" id="UP000008063"/>
    </source>
</evidence>
<dbReference type="AlphaFoldDB" id="F8Q2A5"/>
<dbReference type="EMBL" id="GL945482">
    <property type="protein sequence ID" value="EGN97316.1"/>
    <property type="molecule type" value="Genomic_DNA"/>
</dbReference>
<name>F8Q2A5_SERL3</name>
<dbReference type="HOGENOM" id="CLU_2943239_0_0_1"/>
<evidence type="ECO:0000313" key="1">
    <source>
        <dbReference type="EMBL" id="EGN97316.1"/>
    </source>
</evidence>